<gene>
    <name evidence="2" type="ORF">ODALV1_LOCUS30367</name>
</gene>
<keyword evidence="1" id="KW-0472">Membrane</keyword>
<accession>A0ABP1S7Q6</accession>
<feature type="transmembrane region" description="Helical" evidence="1">
    <location>
        <begin position="171"/>
        <end position="195"/>
    </location>
</feature>
<dbReference type="EMBL" id="CAXLJM020000162">
    <property type="protein sequence ID" value="CAL8145018.1"/>
    <property type="molecule type" value="Genomic_DNA"/>
</dbReference>
<evidence type="ECO:0000256" key="1">
    <source>
        <dbReference type="SAM" id="Phobius"/>
    </source>
</evidence>
<dbReference type="Proteomes" id="UP001642540">
    <property type="component" value="Unassembled WGS sequence"/>
</dbReference>
<protein>
    <submittedName>
        <fullName evidence="2">Uncharacterized protein</fullName>
    </submittedName>
</protein>
<keyword evidence="3" id="KW-1185">Reference proteome</keyword>
<comment type="caution">
    <text evidence="2">The sequence shown here is derived from an EMBL/GenBank/DDBJ whole genome shotgun (WGS) entry which is preliminary data.</text>
</comment>
<evidence type="ECO:0000313" key="2">
    <source>
        <dbReference type="EMBL" id="CAL8145018.1"/>
    </source>
</evidence>
<sequence length="220" mass="25170">NDPDCYQHYNQYRQALMSNGANGANGDFSVLTEAKKLRNLATSLFRKLETTYYRNRFSKTNNSNNVWDIFNMFTNFRSKASTPISKLISNNGKEVTESSEILQLVANEYVIDSAATNLVDIECEINEYCMNHVADELMIDRSKSVSEEEVSAAIMKVRKSREMEGASPKKIYKLFPCMIKALMLLFTIIIINMYVPQAMKTSDCYPLYKGKELRWNVGIS</sequence>
<organism evidence="2 3">
    <name type="scientific">Orchesella dallaii</name>
    <dbReference type="NCBI Taxonomy" id="48710"/>
    <lineage>
        <taxon>Eukaryota</taxon>
        <taxon>Metazoa</taxon>
        <taxon>Ecdysozoa</taxon>
        <taxon>Arthropoda</taxon>
        <taxon>Hexapoda</taxon>
        <taxon>Collembola</taxon>
        <taxon>Entomobryomorpha</taxon>
        <taxon>Entomobryoidea</taxon>
        <taxon>Orchesellidae</taxon>
        <taxon>Orchesellinae</taxon>
        <taxon>Orchesella</taxon>
    </lineage>
</organism>
<name>A0ABP1S7Q6_9HEXA</name>
<feature type="non-terminal residue" evidence="2">
    <location>
        <position position="1"/>
    </location>
</feature>
<keyword evidence="1" id="KW-1133">Transmembrane helix</keyword>
<reference evidence="2 3" key="1">
    <citation type="submission" date="2024-08" db="EMBL/GenBank/DDBJ databases">
        <authorList>
            <person name="Cucini C."/>
            <person name="Frati F."/>
        </authorList>
    </citation>
    <scope>NUCLEOTIDE SEQUENCE [LARGE SCALE GENOMIC DNA]</scope>
</reference>
<proteinExistence type="predicted"/>
<evidence type="ECO:0000313" key="3">
    <source>
        <dbReference type="Proteomes" id="UP001642540"/>
    </source>
</evidence>
<keyword evidence="1" id="KW-0812">Transmembrane</keyword>